<name>A0ABS6AS26_9NOCA</name>
<proteinExistence type="predicted"/>
<dbReference type="EMBL" id="JAHKNI010000001">
    <property type="protein sequence ID" value="MBU3060390.1"/>
    <property type="molecule type" value="Genomic_DNA"/>
</dbReference>
<evidence type="ECO:0000313" key="3">
    <source>
        <dbReference type="EMBL" id="MBU3060390.1"/>
    </source>
</evidence>
<organism evidence="3 4">
    <name type="scientific">Nocardia albiluteola</name>
    <dbReference type="NCBI Taxonomy" id="2842303"/>
    <lineage>
        <taxon>Bacteria</taxon>
        <taxon>Bacillati</taxon>
        <taxon>Actinomycetota</taxon>
        <taxon>Actinomycetes</taxon>
        <taxon>Mycobacteriales</taxon>
        <taxon>Nocardiaceae</taxon>
        <taxon>Nocardia</taxon>
    </lineage>
</organism>
<evidence type="ECO:0000313" key="4">
    <source>
        <dbReference type="Proteomes" id="UP000733379"/>
    </source>
</evidence>
<comment type="caution">
    <text evidence="3">The sequence shown here is derived from an EMBL/GenBank/DDBJ whole genome shotgun (WGS) entry which is preliminary data.</text>
</comment>
<keyword evidence="2" id="KW-0472">Membrane</keyword>
<feature type="compositionally biased region" description="Low complexity" evidence="1">
    <location>
        <begin position="179"/>
        <end position="205"/>
    </location>
</feature>
<sequence>MRYVMRLRSIVLFAFGIVLGIAMVFFGISQLNSHGTVDCGGTQMQSGDHCVETDKHGHRTVRTIDEQKSDNTESGWIEVLVGPLISVGCGFLLRRELIRARGGSGGFRMPMFGGGRDISSFQADAAPFAQPNGPAVQQNPGQAGYGPGPYPPQPVAVAPGYAAPGQGYPQQSYGAPQGYPQAPNNQGYPQQQPYPQQGGNPQQHPGYPPQGQYPPGQSY</sequence>
<protein>
    <submittedName>
        <fullName evidence="3">DUF2076 domain-containing protein</fullName>
    </submittedName>
</protein>
<gene>
    <name evidence="3" type="ORF">KO481_02490</name>
</gene>
<accession>A0ABS6AS26</accession>
<feature type="transmembrane region" description="Helical" evidence="2">
    <location>
        <begin position="75"/>
        <end position="93"/>
    </location>
</feature>
<feature type="transmembrane region" description="Helical" evidence="2">
    <location>
        <begin position="7"/>
        <end position="28"/>
    </location>
</feature>
<feature type="region of interest" description="Disordered" evidence="1">
    <location>
        <begin position="126"/>
        <end position="219"/>
    </location>
</feature>
<dbReference type="Proteomes" id="UP000733379">
    <property type="component" value="Unassembled WGS sequence"/>
</dbReference>
<feature type="compositionally biased region" description="Low complexity" evidence="1">
    <location>
        <begin position="155"/>
        <end position="171"/>
    </location>
</feature>
<keyword evidence="2" id="KW-0812">Transmembrane</keyword>
<evidence type="ECO:0000256" key="1">
    <source>
        <dbReference type="SAM" id="MobiDB-lite"/>
    </source>
</evidence>
<reference evidence="3 4" key="1">
    <citation type="submission" date="2021-06" db="EMBL/GenBank/DDBJ databases">
        <title>Actinomycetes sequencing.</title>
        <authorList>
            <person name="Shan Q."/>
        </authorList>
    </citation>
    <scope>NUCLEOTIDE SEQUENCE [LARGE SCALE GENOMIC DNA]</scope>
    <source>
        <strain evidence="3 4">NEAU-G5</strain>
    </source>
</reference>
<evidence type="ECO:0000256" key="2">
    <source>
        <dbReference type="SAM" id="Phobius"/>
    </source>
</evidence>
<dbReference type="RefSeq" id="WP_215915263.1">
    <property type="nucleotide sequence ID" value="NZ_JAHKNI010000001.1"/>
</dbReference>
<keyword evidence="2" id="KW-1133">Transmembrane helix</keyword>
<keyword evidence="4" id="KW-1185">Reference proteome</keyword>